<dbReference type="Gene3D" id="1.10.1200.10">
    <property type="entry name" value="ACP-like"/>
    <property type="match status" value="3"/>
</dbReference>
<dbReference type="InterPro" id="IPR000873">
    <property type="entry name" value="AMP-dep_synth/lig_dom"/>
</dbReference>
<dbReference type="Pfam" id="PF00668">
    <property type="entry name" value="Condensation"/>
    <property type="match status" value="2"/>
</dbReference>
<dbReference type="GO" id="GO:0043041">
    <property type="term" value="P:amino acid activation for nonribosomal peptide biosynthetic process"/>
    <property type="evidence" value="ECO:0007669"/>
    <property type="project" value="TreeGrafter"/>
</dbReference>
<evidence type="ECO:0000256" key="1">
    <source>
        <dbReference type="ARBA" id="ARBA00001957"/>
    </source>
</evidence>
<feature type="domain" description="Carrier" evidence="4">
    <location>
        <begin position="1624"/>
        <end position="1701"/>
    </location>
</feature>
<dbReference type="InterPro" id="IPR036736">
    <property type="entry name" value="ACP-like_sf"/>
</dbReference>
<organism evidence="5 6">
    <name type="scientific">Tenacibaculum aiptasiae</name>
    <dbReference type="NCBI Taxonomy" id="426481"/>
    <lineage>
        <taxon>Bacteria</taxon>
        <taxon>Pseudomonadati</taxon>
        <taxon>Bacteroidota</taxon>
        <taxon>Flavobacteriia</taxon>
        <taxon>Flavobacteriales</taxon>
        <taxon>Flavobacteriaceae</taxon>
        <taxon>Tenacibaculum</taxon>
    </lineage>
</organism>
<dbReference type="RefSeq" id="WP_150901198.1">
    <property type="nucleotide sequence ID" value="NZ_WAAU01000031.1"/>
</dbReference>
<dbReference type="Gene3D" id="3.40.50.980">
    <property type="match status" value="2"/>
</dbReference>
<dbReference type="PANTHER" id="PTHR45527">
    <property type="entry name" value="NONRIBOSOMAL PEPTIDE SYNTHETASE"/>
    <property type="match status" value="1"/>
</dbReference>
<dbReference type="FunFam" id="3.40.50.980:FF:000001">
    <property type="entry name" value="Non-ribosomal peptide synthetase"/>
    <property type="match status" value="2"/>
</dbReference>
<dbReference type="NCBIfam" id="NF003417">
    <property type="entry name" value="PRK04813.1"/>
    <property type="match status" value="4"/>
</dbReference>
<dbReference type="Gene3D" id="3.30.559.30">
    <property type="entry name" value="Nonribosomal peptide synthetase, condensation domain"/>
    <property type="match status" value="2"/>
</dbReference>
<dbReference type="PROSITE" id="PS50075">
    <property type="entry name" value="CARRIER"/>
    <property type="match status" value="3"/>
</dbReference>
<dbReference type="Pfam" id="PF00501">
    <property type="entry name" value="AMP-binding"/>
    <property type="match status" value="3"/>
</dbReference>
<evidence type="ECO:0000259" key="4">
    <source>
        <dbReference type="PROSITE" id="PS50075"/>
    </source>
</evidence>
<name>A0A7J5A939_9FLAO</name>
<evidence type="ECO:0000256" key="3">
    <source>
        <dbReference type="ARBA" id="ARBA00022553"/>
    </source>
</evidence>
<dbReference type="InterPro" id="IPR045851">
    <property type="entry name" value="AMP-bd_C_sf"/>
</dbReference>
<dbReference type="InterPro" id="IPR023213">
    <property type="entry name" value="CAT-like_dom_sf"/>
</dbReference>
<proteinExistence type="predicted"/>
<accession>A0A7J5A939</accession>
<dbReference type="InterPro" id="IPR042099">
    <property type="entry name" value="ANL_N_sf"/>
</dbReference>
<dbReference type="InterPro" id="IPR010071">
    <property type="entry name" value="AA_adenyl_dom"/>
</dbReference>
<evidence type="ECO:0000313" key="5">
    <source>
        <dbReference type="EMBL" id="KAB1153659.1"/>
    </source>
</evidence>
<dbReference type="InterPro" id="IPR001242">
    <property type="entry name" value="Condensation_dom"/>
</dbReference>
<protein>
    <submittedName>
        <fullName evidence="5">Amino acid adenylation domain-containing protein</fullName>
    </submittedName>
</protein>
<dbReference type="GO" id="GO:0044550">
    <property type="term" value="P:secondary metabolite biosynthetic process"/>
    <property type="evidence" value="ECO:0007669"/>
    <property type="project" value="TreeGrafter"/>
</dbReference>
<dbReference type="InterPro" id="IPR006162">
    <property type="entry name" value="Ppantetheine_attach_site"/>
</dbReference>
<keyword evidence="3" id="KW-0597">Phosphoprotein</keyword>
<dbReference type="CDD" id="cd19531">
    <property type="entry name" value="LCL_NRPS-like"/>
    <property type="match status" value="2"/>
</dbReference>
<dbReference type="SUPFAM" id="SSF52777">
    <property type="entry name" value="CoA-dependent acyltransferases"/>
    <property type="match status" value="4"/>
</dbReference>
<dbReference type="GO" id="GO:0003824">
    <property type="term" value="F:catalytic activity"/>
    <property type="evidence" value="ECO:0007669"/>
    <property type="project" value="InterPro"/>
</dbReference>
<dbReference type="InterPro" id="IPR009081">
    <property type="entry name" value="PP-bd_ACP"/>
</dbReference>
<comment type="cofactor">
    <cofactor evidence="1">
        <name>pantetheine 4'-phosphate</name>
        <dbReference type="ChEBI" id="CHEBI:47942"/>
    </cofactor>
</comment>
<dbReference type="InterPro" id="IPR020806">
    <property type="entry name" value="PKS_PP-bd"/>
</dbReference>
<dbReference type="Pfam" id="PF00550">
    <property type="entry name" value="PP-binding"/>
    <property type="match status" value="3"/>
</dbReference>
<dbReference type="SUPFAM" id="SSF47336">
    <property type="entry name" value="ACP-like"/>
    <property type="match status" value="3"/>
</dbReference>
<dbReference type="SMART" id="SM00823">
    <property type="entry name" value="PKS_PP"/>
    <property type="match status" value="3"/>
</dbReference>
<dbReference type="Gene3D" id="3.30.559.10">
    <property type="entry name" value="Chloramphenicol acetyltransferase-like domain"/>
    <property type="match status" value="2"/>
</dbReference>
<dbReference type="Proteomes" id="UP000467305">
    <property type="component" value="Unassembled WGS sequence"/>
</dbReference>
<dbReference type="OrthoDB" id="5298966at2"/>
<dbReference type="Gene3D" id="3.30.300.30">
    <property type="match status" value="3"/>
</dbReference>
<reference evidence="5 6" key="1">
    <citation type="submission" date="2019-09" db="EMBL/GenBank/DDBJ databases">
        <authorList>
            <person name="Cao W.R."/>
        </authorList>
    </citation>
    <scope>NUCLEOTIDE SEQUENCE [LARGE SCALE GENOMIC DNA]</scope>
    <source>
        <strain evidence="6">a4</strain>
    </source>
</reference>
<keyword evidence="2" id="KW-0596">Phosphopantetheine</keyword>
<evidence type="ECO:0000256" key="2">
    <source>
        <dbReference type="ARBA" id="ARBA00022450"/>
    </source>
</evidence>
<evidence type="ECO:0000313" key="6">
    <source>
        <dbReference type="Proteomes" id="UP000467305"/>
    </source>
</evidence>
<feature type="domain" description="Carrier" evidence="4">
    <location>
        <begin position="2665"/>
        <end position="2742"/>
    </location>
</feature>
<dbReference type="GO" id="GO:0005829">
    <property type="term" value="C:cytosol"/>
    <property type="evidence" value="ECO:0007669"/>
    <property type="project" value="TreeGrafter"/>
</dbReference>
<keyword evidence="6" id="KW-1185">Reference proteome</keyword>
<dbReference type="EMBL" id="WAAU01000031">
    <property type="protein sequence ID" value="KAB1153659.1"/>
    <property type="molecule type" value="Genomic_DNA"/>
</dbReference>
<dbReference type="PROSITE" id="PS00012">
    <property type="entry name" value="PHOSPHOPANTETHEINE"/>
    <property type="match status" value="2"/>
</dbReference>
<dbReference type="PROSITE" id="PS00455">
    <property type="entry name" value="AMP_BINDING"/>
    <property type="match status" value="1"/>
</dbReference>
<gene>
    <name evidence="5" type="ORF">F7018_16470</name>
</gene>
<comment type="caution">
    <text evidence="5">The sequence shown here is derived from an EMBL/GenBank/DDBJ whole genome shotgun (WGS) entry which is preliminary data.</text>
</comment>
<dbReference type="Gene3D" id="2.30.38.10">
    <property type="entry name" value="Luciferase, Domain 3"/>
    <property type="match status" value="1"/>
</dbReference>
<dbReference type="Gene3D" id="3.40.50.12780">
    <property type="entry name" value="N-terminal domain of ligase-like"/>
    <property type="match status" value="2"/>
</dbReference>
<dbReference type="NCBIfam" id="TIGR01733">
    <property type="entry name" value="AA-adenyl-dom"/>
    <property type="match status" value="2"/>
</dbReference>
<feature type="domain" description="Carrier" evidence="4">
    <location>
        <begin position="582"/>
        <end position="657"/>
    </location>
</feature>
<sequence length="2760" mass="316409">MLKQSTIQEIFLNNIQSEKQTGITFIEGENKTEYISYKKLYMEARCMLHVLQEKGIKPGDELVFQFLSNKNFLVTFWACVFGKIIPIPIVFGVNIDIIKKIKKVWERLDNPYLITDLPTLKDSWKEYLHNNSEVFVDIEKRFISLDEITYSKLAKVFPGEASDTVFVQFSSGSTGHPKGIVNKQEGIIYNINTMSNLIEIEEKDSFLGWMPLTHDLGLVFFHIFPLLKNVPQFLMPPMEFFAYPEIWIKSLAKNSITISGSPNFGFKHAIDNIEEKNLEGLSFEKLRLLINGAEPVSIEMCDDFEHKLAPYGLSKGVVGPAYGLAESVLGVSFTLKNQELTREYNLNRHNLKVGKEIEFVTKNSPEAISFANLGPYTGTEIKITDRDMNVLPERTLGIVHLRSVAVTEEFYNDSLTTAETISEEGWLNTGDLGFIDNEHLILTGREKEMILINGQNYFPNDLEELITELPEITFQQAIICSLFNKEKFHDDIYVFIVHNGSILEFINLEKEIKDYIAQRTGLEIEKVIAVDKIPKTTSGKIQRFVLLKNYKEGNYNNFLKELNSEKEKLVVQIKEEPENLNTDEVFVKNELTTIWKQLLGVNLINEEDDFFHLGGNSLTLNRLISRVHKSFGIDISIRDAFKNRTIKAQLELISTRPKINFDHIPLVKNQKFYPQSDTQKRMFILNQMNPEMTAYNVPIAFKLSGDIDIERFENAFQKIINRHEVLRTSFHLIEGEPIQRIHETVDFAIEVFSNSKESLEQSMKNFIRSFDLSTPSLIRVGLKVIQADEAYLLIDMHHIITDGVSYVNMMQDFVSFIDNENIEALGIQYKDYAVWQQKEETENILAEQKKFWLHQFSNVPGVLNLPTDFTRPRINSFQGATESFELSKQELIALNKICDKQHVSMYNVMLASFVVLLSKLSGQEDIVIGTSTAGRQHLDLEKLVGVFINTVAIRNYPKGNENFSNFLNTVQNTALQSFTNQEYSYEKLVEDLGLKLDLSHNPLFDIMFEYYNFSVSEFKSKKTHLNHIEYVNTSSKLDISFRVFEKENNYVFYLDYRTDLFKQGTIKRFISYYKNILKVVMENIDIKLSDINILPEEEYKLLVEDYNATSLDYAKETNLVSVFEAQAQKYPERVAVFYGKEKLTYEELNKRSNQVANYLISEGIVPGNMVGLMFERSVSMIVGMLGVLKTGAAYLPIDPSLPEQRISYMLNQSRASFLLTQNKFVERFTAYLPVKSFDSAKISSKSVNDVMVEIYPTDMAYCIFTSGSSGKPKGVMVNHRSVINLVKGLEQRVYNSYKEERLNVALLASFSFDASVQQIYGCLLQGHSLYVVDEDSRGDGMKLKSFYQRNEIDVSDGTPTHLRLVMDALGEDTSLGNLSSWILAGEALPKELVKNFYAIIKDGIQLYNFYGPTETCVDSTSYRIDRDSLDDYTFIPIGKPLPNERIYLVDTYGKLVPVGVPGELCIAGDGLAQYYVGDQNTSAEKFRSNWIIGEDRVYLTGDIARWLPDGNLEYCGRIDDQVKLRGYRIELSEIEHQLNTFREIMHSVIELKEIDDDKYLIAYYEAAIAYQVTDIRQHLGQYLPDYMIPSYYVQLDKLPLNSNGKIDKSSLPDYKILIEDEYVAPKTETEKKLINIWEEVLKIDSNVIGTTNNFFDLGGQSLKLVFLANRIKETFKVSLSLTRLVTNKNIQELAKEIETSLEEEYLKIPRAETKEYYPLSSTQKKFYFLHQLNKTSTVYNQPQMFVLKGEVDTIKLTAAFREVISHHEIFRVNFKLINDSPVQTFVNEVPFEMEYFKATPEETTMVVQKFMRPFDLSEGPLLRAGLIQINEKEHLLLTDRPHIISDGVSLKIFINDVFTVYQGKKILPVQLEYKDYTVWQESETFIKNLETQKKYWQEQFELTPEILKLQTDFQRPAVVSYNGAGVNFEIDTVQTQKLNELAKSLNTTLFSIVLGVFKIMLFKLTNQKDLIIGTPVSGRRHTDLENILGVFINVLALRNEIDSKDSLHTFLQRVHQTSIKSLENQDYPYEKLVNDLDISRDTSRNPLFDVMFVYTDAASYNLKLNGLEVNELPVEGDTSQMDLMLHVNVTENKGVNFNFQYATDLFYESTIKKFIKYFKKIIDQVDKDVLVGDIKILDKSEVEELKEFNKSKITFEIEENIVELFEKQALESANYKALIYKDSKLTYQELNERSNQLAAYLKNQGVKKGDIIGLIVNRSEDIIIGILGILKSGGAYLPIDSKLPFKRVKYMLESSKSNMLLGHEEYLTLYEGLINTHIINSPIIKKYSKENLNLDRSTSDLAYCIFTSGSTGTPKGVLMEQDSVVNLAEGLSQTVYKNLNPRLKIGMVASYYFDASCQQIFTALLKGHCLYICEEEERMDGQELYNFYKKNKIEVSDGTPTHLGMLLKSHKGNIDLPEFKAWLLAGEALPKKMAHKFYELSIMNKAVLYNIYGPTETCVDSTFYKIDPDLLNKYKTLPIGIPLPNERVYIVDSIGNPVPKGVIGELCIAGRGLARGYIGSTIENEKFIDNWIEGEDRVYRTGDLAFWLPDGNLAFKGRKDNQIKLRGYRIEIDEIEHVLTSHEFIIAGAIEVQEIAGEKYLSAYYVSKQYLDNETLRAYFGASLPDYMIPSFFIRLEKMPLTANGKLKRGALPIPDRVSDDQFIETSSETEKKLVEIWSKVLGIDEQSISINHSFIQLGGHSLMAVQIANKIKRVFNIEMKLVELFQKTTIKQQANFIEANLWIDSGNLIQKEETTEISI</sequence>
<dbReference type="GO" id="GO:0031177">
    <property type="term" value="F:phosphopantetheine binding"/>
    <property type="evidence" value="ECO:0007669"/>
    <property type="project" value="InterPro"/>
</dbReference>
<dbReference type="InterPro" id="IPR020845">
    <property type="entry name" value="AMP-binding_CS"/>
</dbReference>
<dbReference type="SUPFAM" id="SSF56801">
    <property type="entry name" value="Acetyl-CoA synthetase-like"/>
    <property type="match status" value="3"/>
</dbReference>
<dbReference type="PANTHER" id="PTHR45527:SF1">
    <property type="entry name" value="FATTY ACID SYNTHASE"/>
    <property type="match status" value="1"/>
</dbReference>